<dbReference type="RefSeq" id="WP_197660638.1">
    <property type="nucleotide sequence ID" value="NZ_JAEAGR010000004.1"/>
</dbReference>
<evidence type="ECO:0000256" key="10">
    <source>
        <dbReference type="ARBA" id="ARBA00023065"/>
    </source>
</evidence>
<evidence type="ECO:0000256" key="6">
    <source>
        <dbReference type="ARBA" id="ARBA00022449"/>
    </source>
</evidence>
<protein>
    <recommendedName>
        <fullName evidence="4">Probable multidrug resistance protein NorM</fullName>
    </recommendedName>
    <alternativeName>
        <fullName evidence="12">Multidrug-efflux transporter</fullName>
    </alternativeName>
</protein>
<evidence type="ECO:0000256" key="3">
    <source>
        <dbReference type="ARBA" id="ARBA00010199"/>
    </source>
</evidence>
<name>A0A8J7KSL9_9FIRM</name>
<dbReference type="NCBIfam" id="TIGR00797">
    <property type="entry name" value="matE"/>
    <property type="match status" value="1"/>
</dbReference>
<feature type="transmembrane region" description="Helical" evidence="13">
    <location>
        <begin position="304"/>
        <end position="324"/>
    </location>
</feature>
<gene>
    <name evidence="14" type="ORF">I5677_05830</name>
</gene>
<keyword evidence="6" id="KW-0050">Antiport</keyword>
<feature type="transmembrane region" description="Helical" evidence="13">
    <location>
        <begin position="37"/>
        <end position="62"/>
    </location>
</feature>
<feature type="transmembrane region" description="Helical" evidence="13">
    <location>
        <begin position="433"/>
        <end position="458"/>
    </location>
</feature>
<keyword evidence="5" id="KW-0813">Transport</keyword>
<evidence type="ECO:0000256" key="13">
    <source>
        <dbReference type="SAM" id="Phobius"/>
    </source>
</evidence>
<dbReference type="PANTHER" id="PTHR43298:SF2">
    <property type="entry name" value="FMN_FAD EXPORTER YEEO-RELATED"/>
    <property type="match status" value="1"/>
</dbReference>
<evidence type="ECO:0000313" key="14">
    <source>
        <dbReference type="EMBL" id="MBH1940416.1"/>
    </source>
</evidence>
<dbReference type="Pfam" id="PF01554">
    <property type="entry name" value="MatE"/>
    <property type="match status" value="2"/>
</dbReference>
<dbReference type="GO" id="GO:0015297">
    <property type="term" value="F:antiporter activity"/>
    <property type="evidence" value="ECO:0007669"/>
    <property type="project" value="UniProtKB-KW"/>
</dbReference>
<dbReference type="Proteomes" id="UP000623269">
    <property type="component" value="Unassembled WGS sequence"/>
</dbReference>
<dbReference type="PANTHER" id="PTHR43298">
    <property type="entry name" value="MULTIDRUG RESISTANCE PROTEIN NORM-RELATED"/>
    <property type="match status" value="1"/>
</dbReference>
<feature type="transmembrane region" description="Helical" evidence="13">
    <location>
        <begin position="82"/>
        <end position="103"/>
    </location>
</feature>
<sequence>MILREHFIIHRKYKDNTVEKTEYKQNNLSQGNVVKQLFLFALPFIISNMIQTLYSVADMIIVGQFSGTVSMSGVNIGGQVTMLMTNLAVGLSAGATVLIAQSVGAQKTEKLKKVIGTLLTSLMILAVVMTVTMLMLYGPILRLIKTPGESFPEAGRYLTVTSFGTLFIFGYNALSAIMRGMGDSRSPLYFISIACATNVVLDLILVGIFSMGATGAGIATVFSQGISMLLCALYLIKRKFVFDFHIKSYRIDRTQLAMILKLGIPISFQYLISNFSFLVMTTLVNSISVTASAAVGAINKYNGFAILPAIAMNAAISTMCAQNLGANREDRAKKTFITGMIMSGIISYIIFVLTRMFPAQIISIFGNEEELIQAGLPYLDAFSIDYLLVPIAFSLNGLFIGAGHTTYSLFSNILAGIIVRAPMAYLLGDFFGFGLYGIGLAIPLATTSSIILNLWFYFSGRWRRKIIHFHKNEKEDGILEAEEKVAI</sequence>
<dbReference type="PIRSF" id="PIRSF006603">
    <property type="entry name" value="DinF"/>
    <property type="match status" value="1"/>
</dbReference>
<comment type="similarity">
    <text evidence="3">Belongs to the multi antimicrobial extrusion (MATE) (TC 2.A.66.1) family.</text>
</comment>
<evidence type="ECO:0000313" key="15">
    <source>
        <dbReference type="Proteomes" id="UP000623269"/>
    </source>
</evidence>
<organism evidence="14 15">
    <name type="scientific">Mobilitalea sibirica</name>
    <dbReference type="NCBI Taxonomy" id="1462919"/>
    <lineage>
        <taxon>Bacteria</taxon>
        <taxon>Bacillati</taxon>
        <taxon>Bacillota</taxon>
        <taxon>Clostridia</taxon>
        <taxon>Lachnospirales</taxon>
        <taxon>Lachnospiraceae</taxon>
        <taxon>Mobilitalea</taxon>
    </lineage>
</organism>
<feature type="transmembrane region" description="Helical" evidence="13">
    <location>
        <begin position="157"/>
        <end position="176"/>
    </location>
</feature>
<feature type="transmembrane region" description="Helical" evidence="13">
    <location>
        <begin position="188"/>
        <end position="209"/>
    </location>
</feature>
<dbReference type="GO" id="GO:0042910">
    <property type="term" value="F:xenobiotic transmembrane transporter activity"/>
    <property type="evidence" value="ECO:0007669"/>
    <property type="project" value="InterPro"/>
</dbReference>
<feature type="transmembrane region" description="Helical" evidence="13">
    <location>
        <begin position="115"/>
        <end position="137"/>
    </location>
</feature>
<dbReference type="AlphaFoldDB" id="A0A8J7KSL9"/>
<dbReference type="InterPro" id="IPR048279">
    <property type="entry name" value="MdtK-like"/>
</dbReference>
<evidence type="ECO:0000256" key="1">
    <source>
        <dbReference type="ARBA" id="ARBA00003408"/>
    </source>
</evidence>
<reference evidence="14" key="1">
    <citation type="submission" date="2020-12" db="EMBL/GenBank/DDBJ databases">
        <title>M. sibirica DSM 26468T genome.</title>
        <authorList>
            <person name="Thieme N."/>
            <person name="Rettenmaier R."/>
            <person name="Zverlov V."/>
            <person name="Liebl W."/>
        </authorList>
    </citation>
    <scope>NUCLEOTIDE SEQUENCE</scope>
    <source>
        <strain evidence="14">DSM 26468</strain>
    </source>
</reference>
<feature type="transmembrane region" description="Helical" evidence="13">
    <location>
        <begin position="378"/>
        <end position="400"/>
    </location>
</feature>
<keyword evidence="15" id="KW-1185">Reference proteome</keyword>
<evidence type="ECO:0000256" key="8">
    <source>
        <dbReference type="ARBA" id="ARBA00022692"/>
    </source>
</evidence>
<evidence type="ECO:0000256" key="7">
    <source>
        <dbReference type="ARBA" id="ARBA00022475"/>
    </source>
</evidence>
<proteinExistence type="inferred from homology"/>
<accession>A0A8J7KSL9</accession>
<evidence type="ECO:0000256" key="12">
    <source>
        <dbReference type="ARBA" id="ARBA00031636"/>
    </source>
</evidence>
<keyword evidence="9 13" id="KW-1133">Transmembrane helix</keyword>
<comment type="caution">
    <text evidence="14">The sequence shown here is derived from an EMBL/GenBank/DDBJ whole genome shotgun (WGS) entry which is preliminary data.</text>
</comment>
<keyword evidence="8 13" id="KW-0812">Transmembrane</keyword>
<evidence type="ECO:0000256" key="11">
    <source>
        <dbReference type="ARBA" id="ARBA00023136"/>
    </source>
</evidence>
<dbReference type="CDD" id="cd13138">
    <property type="entry name" value="MATE_yoeA_like"/>
    <property type="match status" value="1"/>
</dbReference>
<keyword evidence="11 13" id="KW-0472">Membrane</keyword>
<feature type="transmembrane region" description="Helical" evidence="13">
    <location>
        <begin position="336"/>
        <end position="358"/>
    </location>
</feature>
<evidence type="ECO:0000256" key="5">
    <source>
        <dbReference type="ARBA" id="ARBA00022448"/>
    </source>
</evidence>
<feature type="transmembrane region" description="Helical" evidence="13">
    <location>
        <begin position="256"/>
        <end position="284"/>
    </location>
</feature>
<comment type="subcellular location">
    <subcellularLocation>
        <location evidence="2">Cell membrane</location>
        <topology evidence="2">Multi-pass membrane protein</topology>
    </subcellularLocation>
</comment>
<feature type="transmembrane region" description="Helical" evidence="13">
    <location>
        <begin position="407"/>
        <end position="427"/>
    </location>
</feature>
<feature type="transmembrane region" description="Helical" evidence="13">
    <location>
        <begin position="215"/>
        <end position="236"/>
    </location>
</feature>
<evidence type="ECO:0000256" key="2">
    <source>
        <dbReference type="ARBA" id="ARBA00004651"/>
    </source>
</evidence>
<dbReference type="InterPro" id="IPR002528">
    <property type="entry name" value="MATE_fam"/>
</dbReference>
<dbReference type="GO" id="GO:0006811">
    <property type="term" value="P:monoatomic ion transport"/>
    <property type="evidence" value="ECO:0007669"/>
    <property type="project" value="UniProtKB-KW"/>
</dbReference>
<dbReference type="GO" id="GO:0005886">
    <property type="term" value="C:plasma membrane"/>
    <property type="evidence" value="ECO:0007669"/>
    <property type="project" value="UniProtKB-SubCell"/>
</dbReference>
<keyword evidence="10" id="KW-0406">Ion transport</keyword>
<keyword evidence="7" id="KW-1003">Cell membrane</keyword>
<evidence type="ECO:0000256" key="4">
    <source>
        <dbReference type="ARBA" id="ARBA00020268"/>
    </source>
</evidence>
<dbReference type="InterPro" id="IPR050222">
    <property type="entry name" value="MATE_MdtK"/>
</dbReference>
<comment type="function">
    <text evidence="1">Multidrug efflux pump.</text>
</comment>
<evidence type="ECO:0000256" key="9">
    <source>
        <dbReference type="ARBA" id="ARBA00022989"/>
    </source>
</evidence>
<dbReference type="EMBL" id="JAEAGR010000004">
    <property type="protein sequence ID" value="MBH1940416.1"/>
    <property type="molecule type" value="Genomic_DNA"/>
</dbReference>